<name>A0A4Y9TML6_PSEFL</name>
<accession>A0A4Y9TML6</accession>
<evidence type="ECO:0000313" key="2">
    <source>
        <dbReference type="EMBL" id="TFW45503.1"/>
    </source>
</evidence>
<evidence type="ECO:0000259" key="1">
    <source>
        <dbReference type="PROSITE" id="PS51664"/>
    </source>
</evidence>
<dbReference type="Proteomes" id="UP000297322">
    <property type="component" value="Unassembled WGS sequence"/>
</dbReference>
<dbReference type="AlphaFoldDB" id="A0A4Y9TML6"/>
<evidence type="ECO:0000313" key="3">
    <source>
        <dbReference type="Proteomes" id="UP000297322"/>
    </source>
</evidence>
<organism evidence="2 3">
    <name type="scientific">Pseudomonas fluorescens</name>
    <dbReference type="NCBI Taxonomy" id="294"/>
    <lineage>
        <taxon>Bacteria</taxon>
        <taxon>Pseudomonadati</taxon>
        <taxon>Pseudomonadota</taxon>
        <taxon>Gammaproteobacteria</taxon>
        <taxon>Pseudomonadales</taxon>
        <taxon>Pseudomonadaceae</taxon>
        <taxon>Pseudomonas</taxon>
    </lineage>
</organism>
<proteinExistence type="predicted"/>
<sequence>MHKPDLPGTLLFQPACILTLPHSAEVSDFLSVNGNGVGGGSNSVKTALGEYFERRHFYREVTSRRSGRLSEFLSEREVLGFARAFVQTASKKMSISDIEKHEFALSEVIRSSDFSKCFIPTACISLSSHSLGEDSLLYPLRDTCGCSFHWNPNIAFLGAIKEYLERQFLVRFWLTKKCCSRISTVETGELLKGQSVRQLYKALAASGEITFLDISDTRFPGFCVLVVYGQKNINHYVKYCAGMAYASELAVAMQKSLLELWQTFRFMNLFKATDSEEKMLEDSYIRYFLGCNVYETYQEITDVVECGGCRSLQDFTVSEFLFVLRRMDVAGYFYSKIGGVDGGGGVFVKFISPDLFLHMNNSRNFNSINKYSKGFKSSILQSRLEKMVPFP</sequence>
<reference evidence="2 3" key="1">
    <citation type="submission" date="2019-03" db="EMBL/GenBank/DDBJ databases">
        <title>Biocontrol and xenobiotic degradation properties of endophytic Pseudomonas fluorescens strain BRZ63.</title>
        <authorList>
            <person name="Chlebek D.A."/>
            <person name="Pinski A."/>
            <person name="Zur J.P."/>
            <person name="Michalska J."/>
            <person name="Hupert-Kocurek K.T."/>
        </authorList>
    </citation>
    <scope>NUCLEOTIDE SEQUENCE [LARGE SCALE GENOMIC DNA]</scope>
    <source>
        <strain evidence="2 3">BRZ63</strain>
    </source>
</reference>
<comment type="caution">
    <text evidence="2">The sequence shown here is derived from an EMBL/GenBank/DDBJ whole genome shotgun (WGS) entry which is preliminary data.</text>
</comment>
<protein>
    <submittedName>
        <fullName evidence="2">Microcin B17-processing protein McbD</fullName>
    </submittedName>
</protein>
<gene>
    <name evidence="2" type="ORF">E4T65_00445</name>
</gene>
<feature type="domain" description="YcaO" evidence="1">
    <location>
        <begin position="34"/>
        <end position="391"/>
    </location>
</feature>
<dbReference type="InterPro" id="IPR003776">
    <property type="entry name" value="YcaO-like_dom"/>
</dbReference>
<dbReference type="EMBL" id="SPVI01000001">
    <property type="protein sequence ID" value="TFW45503.1"/>
    <property type="molecule type" value="Genomic_DNA"/>
</dbReference>
<dbReference type="Pfam" id="PF02624">
    <property type="entry name" value="YcaO"/>
    <property type="match status" value="1"/>
</dbReference>
<dbReference type="PROSITE" id="PS51664">
    <property type="entry name" value="YCAO"/>
    <property type="match status" value="1"/>
</dbReference>